<protein>
    <submittedName>
        <fullName evidence="5">Ribosomal RNA small subunit methyltransferase NEP1-like</fullName>
    </submittedName>
</protein>
<dbReference type="Proteomes" id="UP000327157">
    <property type="component" value="Chromosome 8"/>
</dbReference>
<reference evidence="5 6" key="1">
    <citation type="submission" date="2019-09" db="EMBL/GenBank/DDBJ databases">
        <authorList>
            <person name="Ou C."/>
        </authorList>
    </citation>
    <scope>NUCLEOTIDE SEQUENCE [LARGE SCALE GENOMIC DNA]</scope>
    <source>
        <strain evidence="5">S2</strain>
        <tissue evidence="5">Leaf</tissue>
    </source>
</reference>
<dbReference type="PANTHER" id="PTHR12636:SF12">
    <property type="entry name" value="RIBOSOMAL RNA SMALL SUBUNIT METHYLTRANSFERASE NEP1-LIKE"/>
    <property type="match status" value="1"/>
</dbReference>
<dbReference type="GO" id="GO:0019843">
    <property type="term" value="F:rRNA binding"/>
    <property type="evidence" value="ECO:0007669"/>
    <property type="project" value="UniProtKB-KW"/>
</dbReference>
<dbReference type="AlphaFoldDB" id="A0A5N5HPJ6"/>
<dbReference type="Pfam" id="PF03587">
    <property type="entry name" value="EMG1"/>
    <property type="match status" value="1"/>
</dbReference>
<dbReference type="InterPro" id="IPR005304">
    <property type="entry name" value="Rbsml_bgen_MeTrfase_EMG1/NEP1"/>
</dbReference>
<gene>
    <name evidence="5" type="ORF">D8674_032847</name>
</gene>
<organism evidence="5 6">
    <name type="scientific">Pyrus ussuriensis x Pyrus communis</name>
    <dbReference type="NCBI Taxonomy" id="2448454"/>
    <lineage>
        <taxon>Eukaryota</taxon>
        <taxon>Viridiplantae</taxon>
        <taxon>Streptophyta</taxon>
        <taxon>Embryophyta</taxon>
        <taxon>Tracheophyta</taxon>
        <taxon>Spermatophyta</taxon>
        <taxon>Magnoliopsida</taxon>
        <taxon>eudicotyledons</taxon>
        <taxon>Gunneridae</taxon>
        <taxon>Pentapetalae</taxon>
        <taxon>rosids</taxon>
        <taxon>fabids</taxon>
        <taxon>Rosales</taxon>
        <taxon>Rosaceae</taxon>
        <taxon>Amygdaloideae</taxon>
        <taxon>Maleae</taxon>
        <taxon>Pyrus</taxon>
    </lineage>
</organism>
<keyword evidence="5" id="KW-0489">Methyltransferase</keyword>
<dbReference type="PANTHER" id="PTHR12636">
    <property type="entry name" value="NEP1/MRA1"/>
    <property type="match status" value="1"/>
</dbReference>
<evidence type="ECO:0000313" key="5">
    <source>
        <dbReference type="EMBL" id="KAB2628052.1"/>
    </source>
</evidence>
<reference evidence="5 6" key="3">
    <citation type="submission" date="2019-11" db="EMBL/GenBank/DDBJ databases">
        <title>A de novo genome assembly of a pear dwarfing rootstock.</title>
        <authorList>
            <person name="Wang F."/>
            <person name="Wang J."/>
            <person name="Li S."/>
            <person name="Zhang Y."/>
            <person name="Fang M."/>
            <person name="Ma L."/>
            <person name="Zhao Y."/>
            <person name="Jiang S."/>
        </authorList>
    </citation>
    <scope>NUCLEOTIDE SEQUENCE [LARGE SCALE GENOMIC DNA]</scope>
    <source>
        <strain evidence="5">S2</strain>
        <tissue evidence="5">Leaf</tissue>
    </source>
</reference>
<dbReference type="CDD" id="cd18088">
    <property type="entry name" value="Nep1-like"/>
    <property type="match status" value="1"/>
</dbReference>
<accession>A0A5N5HPJ6</accession>
<proteinExistence type="inferred from homology"/>
<dbReference type="GO" id="GO:0032040">
    <property type="term" value="C:small-subunit processome"/>
    <property type="evidence" value="ECO:0007669"/>
    <property type="project" value="TreeGrafter"/>
</dbReference>
<keyword evidence="2" id="KW-0690">Ribosome biogenesis</keyword>
<reference evidence="6" key="2">
    <citation type="submission" date="2019-10" db="EMBL/GenBank/DDBJ databases">
        <title>A de novo genome assembly of a pear dwarfing rootstock.</title>
        <authorList>
            <person name="Wang F."/>
            <person name="Wang J."/>
            <person name="Li S."/>
            <person name="Zhang Y."/>
            <person name="Fang M."/>
            <person name="Ma L."/>
            <person name="Zhao Y."/>
            <person name="Jiang S."/>
        </authorList>
    </citation>
    <scope>NUCLEOTIDE SEQUENCE [LARGE SCALE GENOMIC DNA]</scope>
</reference>
<dbReference type="SUPFAM" id="SSF75217">
    <property type="entry name" value="alpha/beta knot"/>
    <property type="match status" value="1"/>
</dbReference>
<evidence type="ECO:0000256" key="3">
    <source>
        <dbReference type="ARBA" id="ARBA00022730"/>
    </source>
</evidence>
<keyword evidence="6" id="KW-1185">Reference proteome</keyword>
<evidence type="ECO:0000256" key="2">
    <source>
        <dbReference type="ARBA" id="ARBA00022517"/>
    </source>
</evidence>
<keyword evidence="5" id="KW-0808">Transferase</keyword>
<dbReference type="GO" id="GO:0070037">
    <property type="term" value="F:rRNA (pseudouridine) methyltransferase activity"/>
    <property type="evidence" value="ECO:0007669"/>
    <property type="project" value="InterPro"/>
</dbReference>
<dbReference type="InterPro" id="IPR029028">
    <property type="entry name" value="Alpha/beta_knot_MTases"/>
</dbReference>
<dbReference type="InterPro" id="IPR029026">
    <property type="entry name" value="tRNA_m1G_MTases_N"/>
</dbReference>
<name>A0A5N5HPJ6_9ROSA</name>
<comment type="similarity">
    <text evidence="1">Belongs to the class IV-like SAM-binding methyltransferase superfamily. RNA methyltransferase NEP1 family.</text>
</comment>
<dbReference type="OrthoDB" id="269804at2759"/>
<dbReference type="GO" id="GO:0070475">
    <property type="term" value="P:rRNA base methylation"/>
    <property type="evidence" value="ECO:0007669"/>
    <property type="project" value="InterPro"/>
</dbReference>
<evidence type="ECO:0000256" key="1">
    <source>
        <dbReference type="ARBA" id="ARBA00008115"/>
    </source>
</evidence>
<dbReference type="EMBL" id="SMOL01000148">
    <property type="protein sequence ID" value="KAB2628052.1"/>
    <property type="molecule type" value="Genomic_DNA"/>
</dbReference>
<keyword evidence="3" id="KW-0699">rRNA-binding</keyword>
<dbReference type="Gene3D" id="3.40.1280.10">
    <property type="match status" value="1"/>
</dbReference>
<sequence>MSPRKRLSSKLTDAIAGTDIKEAVGLTENTKETKTKRELPDWIPAAPNNSNANNMKQKVIFVLDKASLTLAHVGNIIRVLNPDHHSDFMRKKKLDPYVHRPDIVHDALHQIMTSRLCMSGRLEAVYIKTDCGVLIEVSPRTAIPASMDKFCDLMSKVLQDLRVAPRGKSVRGGMTLFRLMKNPVTRHLPVNSFKVGLSCSANKAVELRDYVSDLGGADVENLVFVVGAMARGAIDSEYLDDLVSVSVDHLSAASCLSRICIALERKWNIL</sequence>
<evidence type="ECO:0000256" key="4">
    <source>
        <dbReference type="ARBA" id="ARBA00022884"/>
    </source>
</evidence>
<evidence type="ECO:0000313" key="6">
    <source>
        <dbReference type="Proteomes" id="UP000327157"/>
    </source>
</evidence>
<comment type="caution">
    <text evidence="5">The sequence shown here is derived from an EMBL/GenBank/DDBJ whole genome shotgun (WGS) entry which is preliminary data.</text>
</comment>
<keyword evidence="4" id="KW-0694">RNA-binding</keyword>